<dbReference type="InterPro" id="IPR052190">
    <property type="entry name" value="Euk-Arch_PrmC-MTase"/>
</dbReference>
<dbReference type="Gene3D" id="3.40.50.150">
    <property type="entry name" value="Vaccinia Virus protein VP39"/>
    <property type="match status" value="1"/>
</dbReference>
<keyword evidence="3 6" id="KW-0808">Transferase</keyword>
<dbReference type="GO" id="GO:0008276">
    <property type="term" value="F:protein methyltransferase activity"/>
    <property type="evidence" value="ECO:0007669"/>
    <property type="project" value="TreeGrafter"/>
</dbReference>
<sequence length="247" mass="27792">MNLPERIYPIVQPILKRLRRSRWVIRRLFGVEIPSGTCVQFDPVTILLAKTIPELIEQHFVSSTQSDHWKIFETGIGEGALVTLSIARWNERRPAKPLDLRFSGVDCSTSRVESSQRVASFNAIDADFWVSDLFGEVPEAIFDLVFFNPPYVPTRVGQKLRLTERLGVDGDQMWDGGEDGTVVLAKFLREAPKVLRPGGRIVFGVQPIFVDDDRVRQTIQASDLTLESTHSRSSIPAVLYVAKTTPT</sequence>
<evidence type="ECO:0000256" key="2">
    <source>
        <dbReference type="ARBA" id="ARBA00022603"/>
    </source>
</evidence>
<feature type="domain" description="Methyltransferase small" evidence="5">
    <location>
        <begin position="100"/>
        <end position="155"/>
    </location>
</feature>
<dbReference type="RefSeq" id="WP_146578526.1">
    <property type="nucleotide sequence ID" value="NZ_SJPM01000006.1"/>
</dbReference>
<dbReference type="GO" id="GO:0003676">
    <property type="term" value="F:nucleic acid binding"/>
    <property type="evidence" value="ECO:0007669"/>
    <property type="project" value="InterPro"/>
</dbReference>
<evidence type="ECO:0000256" key="3">
    <source>
        <dbReference type="ARBA" id="ARBA00022679"/>
    </source>
</evidence>
<evidence type="ECO:0000259" key="5">
    <source>
        <dbReference type="Pfam" id="PF05175"/>
    </source>
</evidence>
<name>A0A5C6A7Z4_9BACT</name>
<dbReference type="Pfam" id="PF05175">
    <property type="entry name" value="MTS"/>
    <property type="match status" value="1"/>
</dbReference>
<evidence type="ECO:0000313" key="6">
    <source>
        <dbReference type="EMBL" id="TWT95445.1"/>
    </source>
</evidence>
<reference evidence="6 7" key="1">
    <citation type="submission" date="2019-02" db="EMBL/GenBank/DDBJ databases">
        <title>Deep-cultivation of Planctomycetes and their phenomic and genomic characterization uncovers novel biology.</title>
        <authorList>
            <person name="Wiegand S."/>
            <person name="Jogler M."/>
            <person name="Boedeker C."/>
            <person name="Pinto D."/>
            <person name="Vollmers J."/>
            <person name="Rivas-Marin E."/>
            <person name="Kohn T."/>
            <person name="Peeters S.H."/>
            <person name="Heuer A."/>
            <person name="Rast P."/>
            <person name="Oberbeckmann S."/>
            <person name="Bunk B."/>
            <person name="Jeske O."/>
            <person name="Meyerdierks A."/>
            <person name="Storesund J.E."/>
            <person name="Kallscheuer N."/>
            <person name="Luecker S."/>
            <person name="Lage O.M."/>
            <person name="Pohl T."/>
            <person name="Merkel B.J."/>
            <person name="Hornburger P."/>
            <person name="Mueller R.-W."/>
            <person name="Bruemmer F."/>
            <person name="Labrenz M."/>
            <person name="Spormann A.M."/>
            <person name="Op Den Camp H."/>
            <person name="Overmann J."/>
            <person name="Amann R."/>
            <person name="Jetten M.S.M."/>
            <person name="Mascher T."/>
            <person name="Medema M.H."/>
            <person name="Devos D.P."/>
            <person name="Kaster A.-K."/>
            <person name="Ovreas L."/>
            <person name="Rohde M."/>
            <person name="Galperin M.Y."/>
            <person name="Jogler C."/>
        </authorList>
    </citation>
    <scope>NUCLEOTIDE SEQUENCE [LARGE SCALE GENOMIC DNA]</scope>
    <source>
        <strain evidence="6 7">Pla100</strain>
    </source>
</reference>
<protein>
    <submittedName>
        <fullName evidence="6">N5-glutamine S-adenosyl-L-methionine-dependent methyltransferase</fullName>
    </submittedName>
</protein>
<comment type="similarity">
    <text evidence="1">Belongs to the eukaryotic/archaeal PrmC-related family.</text>
</comment>
<keyword evidence="2 6" id="KW-0489">Methyltransferase</keyword>
<gene>
    <name evidence="6" type="ORF">Pla100_30860</name>
</gene>
<dbReference type="PANTHER" id="PTHR45875">
    <property type="entry name" value="METHYLTRANSFERASE N6AMT1"/>
    <property type="match status" value="1"/>
</dbReference>
<comment type="caution">
    <text evidence="6">The sequence shown here is derived from an EMBL/GenBank/DDBJ whole genome shotgun (WGS) entry which is preliminary data.</text>
</comment>
<dbReference type="Proteomes" id="UP000316213">
    <property type="component" value="Unassembled WGS sequence"/>
</dbReference>
<accession>A0A5C6A7Z4</accession>
<dbReference type="InterPro" id="IPR007848">
    <property type="entry name" value="Small_mtfrase_dom"/>
</dbReference>
<evidence type="ECO:0000256" key="4">
    <source>
        <dbReference type="ARBA" id="ARBA00022691"/>
    </source>
</evidence>
<dbReference type="GO" id="GO:0032259">
    <property type="term" value="P:methylation"/>
    <property type="evidence" value="ECO:0007669"/>
    <property type="project" value="UniProtKB-KW"/>
</dbReference>
<evidence type="ECO:0000313" key="7">
    <source>
        <dbReference type="Proteomes" id="UP000316213"/>
    </source>
</evidence>
<proteinExistence type="inferred from homology"/>
<keyword evidence="7" id="KW-1185">Reference proteome</keyword>
<dbReference type="PANTHER" id="PTHR45875:SF1">
    <property type="entry name" value="METHYLTRANSFERASE N6AMT1"/>
    <property type="match status" value="1"/>
</dbReference>
<evidence type="ECO:0000256" key="1">
    <source>
        <dbReference type="ARBA" id="ARBA00006149"/>
    </source>
</evidence>
<dbReference type="EMBL" id="SJPM01000006">
    <property type="protein sequence ID" value="TWT95445.1"/>
    <property type="molecule type" value="Genomic_DNA"/>
</dbReference>
<dbReference type="SUPFAM" id="SSF53335">
    <property type="entry name" value="S-adenosyl-L-methionine-dependent methyltransferases"/>
    <property type="match status" value="1"/>
</dbReference>
<dbReference type="PROSITE" id="PS00092">
    <property type="entry name" value="N6_MTASE"/>
    <property type="match status" value="1"/>
</dbReference>
<dbReference type="AlphaFoldDB" id="A0A5C6A7Z4"/>
<organism evidence="6 7">
    <name type="scientific">Neorhodopirellula pilleata</name>
    <dbReference type="NCBI Taxonomy" id="2714738"/>
    <lineage>
        <taxon>Bacteria</taxon>
        <taxon>Pseudomonadati</taxon>
        <taxon>Planctomycetota</taxon>
        <taxon>Planctomycetia</taxon>
        <taxon>Pirellulales</taxon>
        <taxon>Pirellulaceae</taxon>
        <taxon>Neorhodopirellula</taxon>
    </lineage>
</organism>
<dbReference type="GO" id="GO:0008757">
    <property type="term" value="F:S-adenosylmethionine-dependent methyltransferase activity"/>
    <property type="evidence" value="ECO:0007669"/>
    <property type="project" value="TreeGrafter"/>
</dbReference>
<dbReference type="InterPro" id="IPR029063">
    <property type="entry name" value="SAM-dependent_MTases_sf"/>
</dbReference>
<dbReference type="InterPro" id="IPR002052">
    <property type="entry name" value="DNA_methylase_N6_adenine_CS"/>
</dbReference>
<dbReference type="GO" id="GO:0035657">
    <property type="term" value="C:eRF1 methyltransferase complex"/>
    <property type="evidence" value="ECO:0007669"/>
    <property type="project" value="TreeGrafter"/>
</dbReference>
<dbReference type="OrthoDB" id="9777257at2"/>
<keyword evidence="4" id="KW-0949">S-adenosyl-L-methionine</keyword>